<dbReference type="Pfam" id="PF13443">
    <property type="entry name" value="HTH_26"/>
    <property type="match status" value="1"/>
</dbReference>
<dbReference type="Proteomes" id="UP000225997">
    <property type="component" value="Unassembled WGS sequence"/>
</dbReference>
<dbReference type="InterPro" id="IPR010982">
    <property type="entry name" value="Lambda_DNA-bd_dom_sf"/>
</dbReference>
<dbReference type="InterPro" id="IPR001387">
    <property type="entry name" value="Cro/C1-type_HTH"/>
</dbReference>
<name>A0A2C4QH93_9BACI</name>
<dbReference type="EMBL" id="NUSQ01000141">
    <property type="protein sequence ID" value="PHD64199.1"/>
    <property type="molecule type" value="Genomic_DNA"/>
</dbReference>
<proteinExistence type="predicted"/>
<dbReference type="PROSITE" id="PS50943">
    <property type="entry name" value="HTH_CROC1"/>
    <property type="match status" value="1"/>
</dbReference>
<dbReference type="GO" id="GO:0003677">
    <property type="term" value="F:DNA binding"/>
    <property type="evidence" value="ECO:0007669"/>
    <property type="project" value="InterPro"/>
</dbReference>
<comment type="caution">
    <text evidence="1">The sequence shown here is derived from an EMBL/GenBank/DDBJ whole genome shotgun (WGS) entry which is preliminary data.</text>
</comment>
<organism evidence="1 2">
    <name type="scientific">Bacillus toyonensis</name>
    <dbReference type="NCBI Taxonomy" id="155322"/>
    <lineage>
        <taxon>Bacteria</taxon>
        <taxon>Bacillati</taxon>
        <taxon>Bacillota</taxon>
        <taxon>Bacilli</taxon>
        <taxon>Bacillales</taxon>
        <taxon>Bacillaceae</taxon>
        <taxon>Bacillus</taxon>
        <taxon>Bacillus cereus group</taxon>
    </lineage>
</organism>
<dbReference type="CDD" id="cd00093">
    <property type="entry name" value="HTH_XRE"/>
    <property type="match status" value="1"/>
</dbReference>
<sequence length="67" mass="7925">MNFKCRLKIIFAEMDIKQSDFAKKIGIDGSTLSAIVRNRTQPRFDTTYMICKELKKPIEEIWILEEE</sequence>
<dbReference type="RefSeq" id="WP_100063456.1">
    <property type="nucleotide sequence ID" value="NZ_NUSQ01000141.1"/>
</dbReference>
<dbReference type="SMART" id="SM00530">
    <property type="entry name" value="HTH_XRE"/>
    <property type="match status" value="1"/>
</dbReference>
<dbReference type="AlphaFoldDB" id="A0A2C4QH93"/>
<dbReference type="Gene3D" id="1.10.260.40">
    <property type="entry name" value="lambda repressor-like DNA-binding domains"/>
    <property type="match status" value="1"/>
</dbReference>
<gene>
    <name evidence="1" type="ORF">COF40_24680</name>
</gene>
<accession>A0A2C4QH93</accession>
<evidence type="ECO:0000313" key="1">
    <source>
        <dbReference type="EMBL" id="PHD64199.1"/>
    </source>
</evidence>
<dbReference type="SUPFAM" id="SSF47413">
    <property type="entry name" value="lambda repressor-like DNA-binding domains"/>
    <property type="match status" value="1"/>
</dbReference>
<protein>
    <submittedName>
        <fullName evidence="1">Transcriptional regulator</fullName>
    </submittedName>
</protein>
<evidence type="ECO:0000313" key="2">
    <source>
        <dbReference type="Proteomes" id="UP000225997"/>
    </source>
</evidence>
<reference evidence="1 2" key="1">
    <citation type="submission" date="2017-09" db="EMBL/GenBank/DDBJ databases">
        <title>Large-scale bioinformatics analysis of Bacillus genomes uncovers conserved roles of natural products in bacterial physiology.</title>
        <authorList>
            <consortium name="Agbiome Team Llc"/>
            <person name="Bleich R.M."/>
            <person name="Grubbs K.J."/>
            <person name="Santa Maria K.C."/>
            <person name="Allen S.E."/>
            <person name="Farag S."/>
            <person name="Shank E.A."/>
            <person name="Bowers A."/>
        </authorList>
    </citation>
    <scope>NUCLEOTIDE SEQUENCE [LARGE SCALE GENOMIC DNA]</scope>
    <source>
        <strain evidence="1 2">AFS044250</strain>
    </source>
</reference>